<name>A0A6H5GEB2_9HEMI</name>
<sequence>MAGEVVVDALPYIDQGYDEPGVREGVKNCSSFSDFTLLRFRTRRPWTTFVVTLWKHRTTAKCRCVTHPVFRRKRRLAMEKFADKKMQLLQIKEQILNEQLAAAIAYKNSQLIQLRIKEVELAAVECKCTCRAEVERARSAP</sequence>
<dbReference type="AlphaFoldDB" id="A0A6H5GEB2"/>
<accession>A0A6H5GEB2</accession>
<evidence type="ECO:0000313" key="1">
    <source>
        <dbReference type="EMBL" id="CAB0001717.1"/>
    </source>
</evidence>
<evidence type="ECO:0000313" key="2">
    <source>
        <dbReference type="Proteomes" id="UP000479000"/>
    </source>
</evidence>
<keyword evidence="2" id="KW-1185">Reference proteome</keyword>
<organism evidence="1 2">
    <name type="scientific">Nesidiocoris tenuis</name>
    <dbReference type="NCBI Taxonomy" id="355587"/>
    <lineage>
        <taxon>Eukaryota</taxon>
        <taxon>Metazoa</taxon>
        <taxon>Ecdysozoa</taxon>
        <taxon>Arthropoda</taxon>
        <taxon>Hexapoda</taxon>
        <taxon>Insecta</taxon>
        <taxon>Pterygota</taxon>
        <taxon>Neoptera</taxon>
        <taxon>Paraneoptera</taxon>
        <taxon>Hemiptera</taxon>
        <taxon>Heteroptera</taxon>
        <taxon>Panheteroptera</taxon>
        <taxon>Cimicomorpha</taxon>
        <taxon>Miridae</taxon>
        <taxon>Dicyphina</taxon>
        <taxon>Nesidiocoris</taxon>
    </lineage>
</organism>
<reference evidence="1 2" key="1">
    <citation type="submission" date="2020-02" db="EMBL/GenBank/DDBJ databases">
        <authorList>
            <person name="Ferguson B K."/>
        </authorList>
    </citation>
    <scope>NUCLEOTIDE SEQUENCE [LARGE SCALE GENOMIC DNA]</scope>
</reference>
<dbReference type="Proteomes" id="UP000479000">
    <property type="component" value="Unassembled WGS sequence"/>
</dbReference>
<gene>
    <name evidence="1" type="ORF">NTEN_LOCUS7504</name>
</gene>
<proteinExistence type="predicted"/>
<feature type="non-terminal residue" evidence="1">
    <location>
        <position position="141"/>
    </location>
</feature>
<dbReference type="EMBL" id="CADCXU010011322">
    <property type="protein sequence ID" value="CAB0001717.1"/>
    <property type="molecule type" value="Genomic_DNA"/>
</dbReference>
<dbReference type="OrthoDB" id="205794at2759"/>
<protein>
    <submittedName>
        <fullName evidence="1">Uncharacterized protein</fullName>
    </submittedName>
</protein>